<dbReference type="EMBL" id="JBHTJR010000051">
    <property type="protein sequence ID" value="MFD0993661.1"/>
    <property type="molecule type" value="Genomic_DNA"/>
</dbReference>
<gene>
    <name evidence="1" type="ORF">ACFQ1U_10630</name>
</gene>
<name>A0ABW3JTL7_9FLAO</name>
<keyword evidence="2" id="KW-1185">Reference proteome</keyword>
<proteinExistence type="predicted"/>
<accession>A0ABW3JTL7</accession>
<dbReference type="RefSeq" id="WP_386108147.1">
    <property type="nucleotide sequence ID" value="NZ_JBHTJR010000051.1"/>
</dbReference>
<dbReference type="PROSITE" id="PS51257">
    <property type="entry name" value="PROKAR_LIPOPROTEIN"/>
    <property type="match status" value="1"/>
</dbReference>
<dbReference type="Proteomes" id="UP001597062">
    <property type="component" value="Unassembled WGS sequence"/>
</dbReference>
<evidence type="ECO:0000313" key="2">
    <source>
        <dbReference type="Proteomes" id="UP001597062"/>
    </source>
</evidence>
<sequence length="229" mass="26119">MKKIVSLLVLGVVFLTSCTSEDEAGIEETALLKSYEIKKDINGRFTIDYKVNETVVSDFVKNYENGYNEIYLYEGSKAPEEVGKSISSKNIDLNNNELKVGFYENNAKKKSIFIKDGIISLSKNNEFIESSPYLDSYSISDMGNDEYKLIFVTKESVDVEFNYSDVDNIHEIVLKSGDSESKRYSKIYRKSSDKLQIDFVNELSGNFTSKYSSKTFYTEKVPRVIIVTE</sequence>
<evidence type="ECO:0008006" key="3">
    <source>
        <dbReference type="Google" id="ProtNLM"/>
    </source>
</evidence>
<evidence type="ECO:0000313" key="1">
    <source>
        <dbReference type="EMBL" id="MFD0993661.1"/>
    </source>
</evidence>
<reference evidence="2" key="1">
    <citation type="journal article" date="2019" name="Int. J. Syst. Evol. Microbiol.">
        <title>The Global Catalogue of Microorganisms (GCM) 10K type strain sequencing project: providing services to taxonomists for standard genome sequencing and annotation.</title>
        <authorList>
            <consortium name="The Broad Institute Genomics Platform"/>
            <consortium name="The Broad Institute Genome Sequencing Center for Infectious Disease"/>
            <person name="Wu L."/>
            <person name="Ma J."/>
        </authorList>
    </citation>
    <scope>NUCLEOTIDE SEQUENCE [LARGE SCALE GENOMIC DNA]</scope>
    <source>
        <strain evidence="2">CCUG 60527</strain>
    </source>
</reference>
<protein>
    <recommendedName>
        <fullName evidence="3">Lipoprotein</fullName>
    </recommendedName>
</protein>
<organism evidence="1 2">
    <name type="scientific">Tenacibaculum geojense</name>
    <dbReference type="NCBI Taxonomy" id="915352"/>
    <lineage>
        <taxon>Bacteria</taxon>
        <taxon>Pseudomonadati</taxon>
        <taxon>Bacteroidota</taxon>
        <taxon>Flavobacteriia</taxon>
        <taxon>Flavobacteriales</taxon>
        <taxon>Flavobacteriaceae</taxon>
        <taxon>Tenacibaculum</taxon>
    </lineage>
</organism>
<comment type="caution">
    <text evidence="1">The sequence shown here is derived from an EMBL/GenBank/DDBJ whole genome shotgun (WGS) entry which is preliminary data.</text>
</comment>